<reference evidence="7" key="1">
    <citation type="journal article" date="2020" name="bioRxiv">
        <title>Whole genome comparisons of ergot fungi reveals the divergence and evolution of species within the genus Claviceps are the result of varying mechanisms driving genome evolution and host range expansion.</title>
        <authorList>
            <person name="Wyka S.A."/>
            <person name="Mondo S.J."/>
            <person name="Liu M."/>
            <person name="Dettman J."/>
            <person name="Nalam V."/>
            <person name="Broders K.D."/>
        </authorList>
    </citation>
    <scope>NUCLEOTIDE SEQUENCE</scope>
    <source>
        <strain evidence="7">CCC 602</strain>
    </source>
</reference>
<sequence>MLPAEHLTAHQIHTVTTLERVGGLVSLVAVALILLTNALVRRVRNVQNTFIVFASLSNVGASIAYHIILISSCHDESHLILIHPTPTRFMQSDPWWSLAMAINVLLVFYFRASPDSFRQRWWIYASCATVALCPCAGVAERRHEEVQRGRRERNVTPTDKRSARPTITTNKTPPFSRGFISKLKPGITTSFAASPALSSPRGHHNVPSAAGAAAGKAPAAQYFSAAVSATPSPYSTNPKPDPRHGRGCFLATALHAVSLTFFIEDPIKRAYLLTSLLFALSVLVTWIPSSLNRIYGRLEGQSPYQFHVATAAVLPLQGLWNSVIFFLPSWRVVQALSGGQNRQTIWVDAAGSLAEEGAWAGDHAGERDAAMMGSDVELRSVDMVLKGAVVK</sequence>
<comment type="subcellular location">
    <subcellularLocation>
        <location evidence="1">Membrane</location>
        <topology evidence="1">Multi-pass membrane protein</topology>
    </subcellularLocation>
</comment>
<evidence type="ECO:0000256" key="1">
    <source>
        <dbReference type="ARBA" id="ARBA00004141"/>
    </source>
</evidence>
<feature type="transmembrane region" description="Helical" evidence="6">
    <location>
        <begin position="308"/>
        <end position="327"/>
    </location>
</feature>
<proteinExistence type="predicted"/>
<dbReference type="EMBL" id="SRPW01000163">
    <property type="protein sequence ID" value="KAG6017266.1"/>
    <property type="molecule type" value="Genomic_DNA"/>
</dbReference>
<evidence type="ECO:0000256" key="2">
    <source>
        <dbReference type="ARBA" id="ARBA00022692"/>
    </source>
</evidence>
<evidence type="ECO:0000256" key="5">
    <source>
        <dbReference type="SAM" id="MobiDB-lite"/>
    </source>
</evidence>
<feature type="transmembrane region" description="Helical" evidence="6">
    <location>
        <begin position="270"/>
        <end position="288"/>
    </location>
</feature>
<dbReference type="GO" id="GO:0007189">
    <property type="term" value="P:adenylate cyclase-activating G protein-coupled receptor signaling pathway"/>
    <property type="evidence" value="ECO:0007669"/>
    <property type="project" value="TreeGrafter"/>
</dbReference>
<accession>A0A9P7T2C5</accession>
<dbReference type="GO" id="GO:0005886">
    <property type="term" value="C:plasma membrane"/>
    <property type="evidence" value="ECO:0007669"/>
    <property type="project" value="TreeGrafter"/>
</dbReference>
<name>A0A9P7T2C5_9HYPO</name>
<dbReference type="PANTHER" id="PTHR23112:SF0">
    <property type="entry name" value="TRANSMEMBRANE PROTEIN 116"/>
    <property type="match status" value="1"/>
</dbReference>
<keyword evidence="2 6" id="KW-0812">Transmembrane</keyword>
<evidence type="ECO:0000313" key="8">
    <source>
        <dbReference type="Proteomes" id="UP000748025"/>
    </source>
</evidence>
<dbReference type="PANTHER" id="PTHR23112">
    <property type="entry name" value="G PROTEIN-COUPLED RECEPTOR 157-RELATED"/>
    <property type="match status" value="1"/>
</dbReference>
<evidence type="ECO:0000313" key="7">
    <source>
        <dbReference type="EMBL" id="KAG6017266.1"/>
    </source>
</evidence>
<feature type="transmembrane region" description="Helical" evidence="6">
    <location>
        <begin position="49"/>
        <end position="68"/>
    </location>
</feature>
<gene>
    <name evidence="7" type="ORF">E4U43_001874</name>
</gene>
<dbReference type="OrthoDB" id="100006at2759"/>
<feature type="region of interest" description="Disordered" evidence="5">
    <location>
        <begin position="142"/>
        <end position="178"/>
    </location>
</feature>
<dbReference type="Proteomes" id="UP000748025">
    <property type="component" value="Unassembled WGS sequence"/>
</dbReference>
<feature type="transmembrane region" description="Helical" evidence="6">
    <location>
        <begin position="95"/>
        <end position="112"/>
    </location>
</feature>
<dbReference type="GO" id="GO:0004930">
    <property type="term" value="F:G protein-coupled receptor activity"/>
    <property type="evidence" value="ECO:0007669"/>
    <property type="project" value="TreeGrafter"/>
</dbReference>
<organism evidence="7 8">
    <name type="scientific">Claviceps pusilla</name>
    <dbReference type="NCBI Taxonomy" id="123648"/>
    <lineage>
        <taxon>Eukaryota</taxon>
        <taxon>Fungi</taxon>
        <taxon>Dikarya</taxon>
        <taxon>Ascomycota</taxon>
        <taxon>Pezizomycotina</taxon>
        <taxon>Sordariomycetes</taxon>
        <taxon>Hypocreomycetidae</taxon>
        <taxon>Hypocreales</taxon>
        <taxon>Clavicipitaceae</taxon>
        <taxon>Claviceps</taxon>
    </lineage>
</organism>
<dbReference type="Gene3D" id="1.20.1070.10">
    <property type="entry name" value="Rhodopsin 7-helix transmembrane proteins"/>
    <property type="match status" value="1"/>
</dbReference>
<evidence type="ECO:0000256" key="6">
    <source>
        <dbReference type="SAM" id="Phobius"/>
    </source>
</evidence>
<feature type="transmembrane region" description="Helical" evidence="6">
    <location>
        <begin position="20"/>
        <end position="40"/>
    </location>
</feature>
<dbReference type="AlphaFoldDB" id="A0A9P7T2C5"/>
<keyword evidence="8" id="KW-1185">Reference proteome</keyword>
<evidence type="ECO:0000256" key="4">
    <source>
        <dbReference type="ARBA" id="ARBA00023136"/>
    </source>
</evidence>
<keyword evidence="4 6" id="KW-0472">Membrane</keyword>
<keyword evidence="3 6" id="KW-1133">Transmembrane helix</keyword>
<protein>
    <submittedName>
        <fullName evidence="7">Uncharacterized protein</fullName>
    </submittedName>
</protein>
<comment type="caution">
    <text evidence="7">The sequence shown here is derived from an EMBL/GenBank/DDBJ whole genome shotgun (WGS) entry which is preliminary data.</text>
</comment>
<feature type="compositionally biased region" description="Basic and acidic residues" evidence="5">
    <location>
        <begin position="142"/>
        <end position="162"/>
    </location>
</feature>
<evidence type="ECO:0000256" key="3">
    <source>
        <dbReference type="ARBA" id="ARBA00022989"/>
    </source>
</evidence>